<keyword evidence="7" id="KW-1185">Reference proteome</keyword>
<dbReference type="Gene3D" id="1.10.10.10">
    <property type="entry name" value="Winged helix-like DNA-binding domain superfamily/Winged helix DNA-binding domain"/>
    <property type="match status" value="1"/>
</dbReference>
<dbReference type="GO" id="GO:0006260">
    <property type="term" value="P:DNA replication"/>
    <property type="evidence" value="ECO:0007669"/>
    <property type="project" value="TreeGrafter"/>
</dbReference>
<dbReference type="PANTHER" id="PTHR13989">
    <property type="entry name" value="REPLICATION PROTEIN A-RELATED"/>
    <property type="match status" value="1"/>
</dbReference>
<evidence type="ECO:0000313" key="6">
    <source>
        <dbReference type="EMBL" id="CAE8631738.1"/>
    </source>
</evidence>
<dbReference type="AlphaFoldDB" id="A0A813H255"/>
<dbReference type="InterPro" id="IPR040260">
    <property type="entry name" value="RFA2-like"/>
</dbReference>
<dbReference type="Gene3D" id="2.40.50.140">
    <property type="entry name" value="Nucleic acid-binding proteins"/>
    <property type="match status" value="1"/>
</dbReference>
<evidence type="ECO:0000256" key="1">
    <source>
        <dbReference type="ARBA" id="ARBA00004123"/>
    </source>
</evidence>
<sequence length="265" mass="28726">MGYGVSQASQGQAKGDRKDLKEICLPVTIRAIELAALPVAEGFDDLKFFGQEVSMLILVAAVESVIKQSTCMELTVNDGTGRMKARYFMQGDKDNKVCDDIVVGRYVKMFGNVRTAPYVHLAVNGIAQVKSGDEVSYHTIEAAHSFLKMQKSNPVSFTSSPKKAIPTVKEQSSVAAQIAVSSQATELAAAPATLTNDQLKISILALFKEETYSLAKGEVGYHIDELVIHFASAGAGQVKNVILQLIEDGDVFTTFDENHFGRMID</sequence>
<reference evidence="6" key="1">
    <citation type="submission" date="2021-02" db="EMBL/GenBank/DDBJ databases">
        <authorList>
            <person name="Dougan E. K."/>
            <person name="Rhodes N."/>
            <person name="Thang M."/>
            <person name="Chan C."/>
        </authorList>
    </citation>
    <scope>NUCLEOTIDE SEQUENCE</scope>
</reference>
<evidence type="ECO:0000259" key="5">
    <source>
        <dbReference type="Pfam" id="PF08784"/>
    </source>
</evidence>
<dbReference type="InterPro" id="IPR012340">
    <property type="entry name" value="NA-bd_OB-fold"/>
</dbReference>
<dbReference type="GO" id="GO:0000724">
    <property type="term" value="P:double-strand break repair via homologous recombination"/>
    <property type="evidence" value="ECO:0007669"/>
    <property type="project" value="TreeGrafter"/>
</dbReference>
<comment type="subcellular location">
    <subcellularLocation>
        <location evidence="1">Nucleus</location>
    </subcellularLocation>
</comment>
<accession>A0A813H255</accession>
<name>A0A813H255_POLGL</name>
<comment type="caution">
    <text evidence="6">The sequence shown here is derived from an EMBL/GenBank/DDBJ whole genome shotgun (WGS) entry which is preliminary data.</text>
</comment>
<evidence type="ECO:0000313" key="7">
    <source>
        <dbReference type="Proteomes" id="UP000654075"/>
    </source>
</evidence>
<dbReference type="InterPro" id="IPR036388">
    <property type="entry name" value="WH-like_DNA-bd_sf"/>
</dbReference>
<dbReference type="GO" id="GO:0006289">
    <property type="term" value="P:nucleotide-excision repair"/>
    <property type="evidence" value="ECO:0007669"/>
    <property type="project" value="TreeGrafter"/>
</dbReference>
<gene>
    <name evidence="6" type="ORF">PGLA1383_LOCUS47747</name>
</gene>
<protein>
    <recommendedName>
        <fullName evidence="5">Replication protein A C-terminal domain-containing protein</fullName>
    </recommendedName>
</protein>
<dbReference type="GO" id="GO:0005662">
    <property type="term" value="C:DNA replication factor A complex"/>
    <property type="evidence" value="ECO:0007669"/>
    <property type="project" value="TreeGrafter"/>
</dbReference>
<dbReference type="SUPFAM" id="SSF50249">
    <property type="entry name" value="Nucleic acid-binding proteins"/>
    <property type="match status" value="1"/>
</dbReference>
<keyword evidence="3" id="KW-0238">DNA-binding</keyword>
<dbReference type="PANTHER" id="PTHR13989:SF16">
    <property type="entry name" value="REPLICATION PROTEIN A2"/>
    <property type="match status" value="1"/>
</dbReference>
<dbReference type="GO" id="GO:0035861">
    <property type="term" value="C:site of double-strand break"/>
    <property type="evidence" value="ECO:0007669"/>
    <property type="project" value="TreeGrafter"/>
</dbReference>
<proteinExistence type="inferred from homology"/>
<keyword evidence="4" id="KW-0539">Nucleus</keyword>
<dbReference type="EMBL" id="CAJNNV010030193">
    <property type="protein sequence ID" value="CAE8631738.1"/>
    <property type="molecule type" value="Genomic_DNA"/>
</dbReference>
<comment type="similarity">
    <text evidence="2">Belongs to the replication factor A protein 2 family.</text>
</comment>
<dbReference type="Pfam" id="PF08784">
    <property type="entry name" value="RPA_C"/>
    <property type="match status" value="1"/>
</dbReference>
<feature type="domain" description="Replication protein A C-terminal" evidence="5">
    <location>
        <begin position="171"/>
        <end position="258"/>
    </location>
</feature>
<dbReference type="GO" id="GO:0003697">
    <property type="term" value="F:single-stranded DNA binding"/>
    <property type="evidence" value="ECO:0007669"/>
    <property type="project" value="TreeGrafter"/>
</dbReference>
<dbReference type="GO" id="GO:0000781">
    <property type="term" value="C:chromosome, telomeric region"/>
    <property type="evidence" value="ECO:0007669"/>
    <property type="project" value="TreeGrafter"/>
</dbReference>
<evidence type="ECO:0000256" key="3">
    <source>
        <dbReference type="ARBA" id="ARBA00023125"/>
    </source>
</evidence>
<evidence type="ECO:0000256" key="2">
    <source>
        <dbReference type="ARBA" id="ARBA00007815"/>
    </source>
</evidence>
<dbReference type="OrthoDB" id="25571at2759"/>
<evidence type="ECO:0000256" key="4">
    <source>
        <dbReference type="ARBA" id="ARBA00023242"/>
    </source>
</evidence>
<dbReference type="Proteomes" id="UP000654075">
    <property type="component" value="Unassembled WGS sequence"/>
</dbReference>
<organism evidence="6 7">
    <name type="scientific">Polarella glacialis</name>
    <name type="common">Dinoflagellate</name>
    <dbReference type="NCBI Taxonomy" id="89957"/>
    <lineage>
        <taxon>Eukaryota</taxon>
        <taxon>Sar</taxon>
        <taxon>Alveolata</taxon>
        <taxon>Dinophyceae</taxon>
        <taxon>Suessiales</taxon>
        <taxon>Suessiaceae</taxon>
        <taxon>Polarella</taxon>
    </lineage>
</organism>
<dbReference type="InterPro" id="IPR014892">
    <property type="entry name" value="RPA_C"/>
</dbReference>